<dbReference type="Proteomes" id="UP000030377">
    <property type="component" value="Unassembled WGS sequence"/>
</dbReference>
<gene>
    <name evidence="1" type="ORF">MA20_41945</name>
</gene>
<comment type="caution">
    <text evidence="1">The sequence shown here is derived from an EMBL/GenBank/DDBJ whole genome shotgun (WGS) entry which is preliminary data.</text>
</comment>
<organism evidence="1 2">
    <name type="scientific">Bradyrhizobium japonicum</name>
    <dbReference type="NCBI Taxonomy" id="375"/>
    <lineage>
        <taxon>Bacteria</taxon>
        <taxon>Pseudomonadati</taxon>
        <taxon>Pseudomonadota</taxon>
        <taxon>Alphaproteobacteria</taxon>
        <taxon>Hyphomicrobiales</taxon>
        <taxon>Nitrobacteraceae</taxon>
        <taxon>Bradyrhizobium</taxon>
    </lineage>
</organism>
<accession>A0A0A3YJJ2</accession>
<proteinExistence type="predicted"/>
<evidence type="ECO:0000313" key="2">
    <source>
        <dbReference type="Proteomes" id="UP000030377"/>
    </source>
</evidence>
<name>A0A0A3YJJ2_BRAJP</name>
<dbReference type="EMBL" id="JRPN01000040">
    <property type="protein sequence ID" value="KGT73878.1"/>
    <property type="molecule type" value="Genomic_DNA"/>
</dbReference>
<protein>
    <submittedName>
        <fullName evidence="1">Uncharacterized protein</fullName>
    </submittedName>
</protein>
<evidence type="ECO:0000313" key="1">
    <source>
        <dbReference type="EMBL" id="KGT73878.1"/>
    </source>
</evidence>
<reference evidence="1 2" key="1">
    <citation type="submission" date="2014-09" db="EMBL/GenBank/DDBJ databases">
        <title>Draft genome of Bradyrhizobium japonicum Is-34.</title>
        <authorList>
            <person name="Tsurumaru H."/>
            <person name="Yamakawa T."/>
            <person name="Hashimoto S."/>
            <person name="Okizaki K."/>
            <person name="Kanesaki Y."/>
            <person name="Yoshikawa H."/>
            <person name="Yajima S."/>
        </authorList>
    </citation>
    <scope>NUCLEOTIDE SEQUENCE [LARGE SCALE GENOMIC DNA]</scope>
    <source>
        <strain evidence="1 2">Is-34</strain>
    </source>
</reference>
<dbReference type="RefSeq" id="WP_041960427.1">
    <property type="nucleotide sequence ID" value="NZ_JRPN01000040.1"/>
</dbReference>
<sequence>MAKALISKADLKRIALQEIRAFPGSDHVISVEVECETGPPSGIDWRLYVIASDEGDLDHIQYAVKIASDRLKRQYDLRPDR</sequence>
<dbReference type="AlphaFoldDB" id="A0A0A3YJJ2"/>